<protein>
    <submittedName>
        <fullName evidence="5">O-methyltransferase</fullName>
    </submittedName>
</protein>
<evidence type="ECO:0000256" key="3">
    <source>
        <dbReference type="ARBA" id="ARBA00022691"/>
    </source>
</evidence>
<dbReference type="AlphaFoldDB" id="A0A6A7AQ74"/>
<dbReference type="OrthoDB" id="1606438at2759"/>
<dbReference type="EMBL" id="MU006349">
    <property type="protein sequence ID" value="KAF2845302.1"/>
    <property type="molecule type" value="Genomic_DNA"/>
</dbReference>
<dbReference type="InterPro" id="IPR029063">
    <property type="entry name" value="SAM-dependent_MTases_sf"/>
</dbReference>
<reference evidence="5" key="1">
    <citation type="submission" date="2020-01" db="EMBL/GenBank/DDBJ databases">
        <authorList>
            <consortium name="DOE Joint Genome Institute"/>
            <person name="Haridas S."/>
            <person name="Albert R."/>
            <person name="Binder M."/>
            <person name="Bloem J."/>
            <person name="Labutti K."/>
            <person name="Salamov A."/>
            <person name="Andreopoulos B."/>
            <person name="Baker S.E."/>
            <person name="Barry K."/>
            <person name="Bills G."/>
            <person name="Bluhm B.H."/>
            <person name="Cannon C."/>
            <person name="Castanera R."/>
            <person name="Culley D.E."/>
            <person name="Daum C."/>
            <person name="Ezra D."/>
            <person name="Gonzalez J.B."/>
            <person name="Henrissat B."/>
            <person name="Kuo A."/>
            <person name="Liang C."/>
            <person name="Lipzen A."/>
            <person name="Lutzoni F."/>
            <person name="Magnuson J."/>
            <person name="Mondo S."/>
            <person name="Nolan M."/>
            <person name="Ohm R."/>
            <person name="Pangilinan J."/>
            <person name="Park H.-J."/>
            <person name="Ramirez L."/>
            <person name="Alfaro M."/>
            <person name="Sun H."/>
            <person name="Tritt A."/>
            <person name="Yoshinaga Y."/>
            <person name="Zwiers L.-H."/>
            <person name="Turgeon B.G."/>
            <person name="Goodwin S.B."/>
            <person name="Spatafora J.W."/>
            <person name="Crous P.W."/>
            <person name="Grigoriev I.V."/>
        </authorList>
    </citation>
    <scope>NUCLEOTIDE SEQUENCE</scope>
    <source>
        <strain evidence="5">IPT5</strain>
    </source>
</reference>
<keyword evidence="6" id="KW-1185">Reference proteome</keyword>
<evidence type="ECO:0000259" key="4">
    <source>
        <dbReference type="Pfam" id="PF00891"/>
    </source>
</evidence>
<dbReference type="GO" id="GO:0032259">
    <property type="term" value="P:methylation"/>
    <property type="evidence" value="ECO:0007669"/>
    <property type="project" value="UniProtKB-KW"/>
</dbReference>
<dbReference type="InterPro" id="IPR001077">
    <property type="entry name" value="COMT_C"/>
</dbReference>
<dbReference type="Gene3D" id="1.10.10.10">
    <property type="entry name" value="Winged helix-like DNA-binding domain superfamily/Winged helix DNA-binding domain"/>
    <property type="match status" value="1"/>
</dbReference>
<dbReference type="InterPro" id="IPR016461">
    <property type="entry name" value="COMT-like"/>
</dbReference>
<proteinExistence type="predicted"/>
<dbReference type="Proteomes" id="UP000799423">
    <property type="component" value="Unassembled WGS sequence"/>
</dbReference>
<dbReference type="PANTHER" id="PTHR43712">
    <property type="entry name" value="PUTATIVE (AFU_ORTHOLOGUE AFUA_4G14580)-RELATED"/>
    <property type="match status" value="1"/>
</dbReference>
<feature type="domain" description="O-methyltransferase C-terminal" evidence="4">
    <location>
        <begin position="239"/>
        <end position="381"/>
    </location>
</feature>
<dbReference type="InterPro" id="IPR036388">
    <property type="entry name" value="WH-like_DNA-bd_sf"/>
</dbReference>
<keyword evidence="1" id="KW-0489">Methyltransferase</keyword>
<dbReference type="Gene3D" id="3.40.50.150">
    <property type="entry name" value="Vaccinia Virus protein VP39"/>
    <property type="match status" value="1"/>
</dbReference>
<organism evidence="5 6">
    <name type="scientific">Plenodomus tracheiphilus IPT5</name>
    <dbReference type="NCBI Taxonomy" id="1408161"/>
    <lineage>
        <taxon>Eukaryota</taxon>
        <taxon>Fungi</taxon>
        <taxon>Dikarya</taxon>
        <taxon>Ascomycota</taxon>
        <taxon>Pezizomycotina</taxon>
        <taxon>Dothideomycetes</taxon>
        <taxon>Pleosporomycetidae</taxon>
        <taxon>Pleosporales</taxon>
        <taxon>Pleosporineae</taxon>
        <taxon>Leptosphaeriaceae</taxon>
        <taxon>Plenodomus</taxon>
    </lineage>
</organism>
<dbReference type="InterPro" id="IPR036390">
    <property type="entry name" value="WH_DNA-bd_sf"/>
</dbReference>
<name>A0A6A7AQ74_9PLEO</name>
<evidence type="ECO:0000313" key="5">
    <source>
        <dbReference type="EMBL" id="KAF2845302.1"/>
    </source>
</evidence>
<gene>
    <name evidence="5" type="ORF">T440DRAFT_460557</name>
</gene>
<dbReference type="SUPFAM" id="SSF53335">
    <property type="entry name" value="S-adenosyl-L-methionine-dependent methyltransferases"/>
    <property type="match status" value="1"/>
</dbReference>
<keyword evidence="2" id="KW-0808">Transferase</keyword>
<dbReference type="PROSITE" id="PS51683">
    <property type="entry name" value="SAM_OMT_II"/>
    <property type="match status" value="1"/>
</dbReference>
<dbReference type="SUPFAM" id="SSF46785">
    <property type="entry name" value="Winged helix' DNA-binding domain"/>
    <property type="match status" value="1"/>
</dbReference>
<dbReference type="Pfam" id="PF00891">
    <property type="entry name" value="Methyltransf_2"/>
    <property type="match status" value="1"/>
</dbReference>
<dbReference type="GO" id="GO:0008171">
    <property type="term" value="F:O-methyltransferase activity"/>
    <property type="evidence" value="ECO:0007669"/>
    <property type="project" value="InterPro"/>
</dbReference>
<evidence type="ECO:0000256" key="2">
    <source>
        <dbReference type="ARBA" id="ARBA00022679"/>
    </source>
</evidence>
<evidence type="ECO:0000256" key="1">
    <source>
        <dbReference type="ARBA" id="ARBA00022603"/>
    </source>
</evidence>
<evidence type="ECO:0000313" key="6">
    <source>
        <dbReference type="Proteomes" id="UP000799423"/>
    </source>
</evidence>
<sequence length="403" mass="44975">MTSQPPSKYALSLLDNIAKFSTELKDDTEGAREGLLDACTSLATELRNPSENMLHLLWSQPSHLNILWLSVEVKLFQALASTPSTGATVPEIAEKCDANPDSILIGRMLRHLAAMGTVREIGPGTFAPTPTSIAFAEQAYQDSILFVARDFMPVHHAIPSYFKQNGYKSPNSGVDGPFQYTFDCKGRHYFEYMGHENPEMGRKFASMMESWSKGRPRWFDEGYYPVRERLIDGAEPETTFLVDVGGGSGHDVEGLRDAFANELPGTLVLQDRPEIVKLAQLGEGVEIMSHDFLTEQSVKGARAYYLHSIIQDWNDEVNTTILKAIVPAMEKGYSKILINDFVVPNQGAHWAQTCLDWNLMASLGARHRTEAEHRSMYEAVGLKITGIWRHKHGADALIELELM</sequence>
<dbReference type="PANTHER" id="PTHR43712:SF17">
    <property type="entry name" value="O-METHYLTRANSFERASE"/>
    <property type="match status" value="1"/>
</dbReference>
<keyword evidence="3" id="KW-0949">S-adenosyl-L-methionine</keyword>
<accession>A0A6A7AQ74</accession>